<evidence type="ECO:0000256" key="1">
    <source>
        <dbReference type="ARBA" id="ARBA00004123"/>
    </source>
</evidence>
<feature type="region of interest" description="Disordered" evidence="7">
    <location>
        <begin position="165"/>
        <end position="187"/>
    </location>
</feature>
<proteinExistence type="predicted"/>
<dbReference type="Pfam" id="PF04844">
    <property type="entry name" value="Ovate"/>
    <property type="match status" value="1"/>
</dbReference>
<gene>
    <name evidence="9" type="ORF">OSB04_027366</name>
</gene>
<evidence type="ECO:0000256" key="2">
    <source>
        <dbReference type="ARBA" id="ARBA00022491"/>
    </source>
</evidence>
<dbReference type="PANTHER" id="PTHR33057:SF224">
    <property type="entry name" value="TRANSCRIPTION REPRESSOR"/>
    <property type="match status" value="1"/>
</dbReference>
<comment type="function">
    <text evidence="6">Transcriptional repressor that regulates multiple aspects of plant growth and development.</text>
</comment>
<dbReference type="PROSITE" id="PS51754">
    <property type="entry name" value="OVATE"/>
    <property type="match status" value="1"/>
</dbReference>
<feature type="domain" description="OVATE" evidence="8">
    <location>
        <begin position="210"/>
        <end position="269"/>
    </location>
</feature>
<evidence type="ECO:0000256" key="6">
    <source>
        <dbReference type="RuleBase" id="RU367028"/>
    </source>
</evidence>
<evidence type="ECO:0000313" key="9">
    <source>
        <dbReference type="EMBL" id="KAJ9540860.1"/>
    </source>
</evidence>
<feature type="region of interest" description="Disordered" evidence="7">
    <location>
        <begin position="11"/>
        <end position="33"/>
    </location>
</feature>
<dbReference type="InterPro" id="IPR038933">
    <property type="entry name" value="Ovate"/>
</dbReference>
<evidence type="ECO:0000256" key="7">
    <source>
        <dbReference type="SAM" id="MobiDB-lite"/>
    </source>
</evidence>
<name>A0AA38W6S5_9ASTR</name>
<keyword evidence="5 6" id="KW-0539">Nucleus</keyword>
<evidence type="ECO:0000259" key="8">
    <source>
        <dbReference type="PROSITE" id="PS51754"/>
    </source>
</evidence>
<evidence type="ECO:0000256" key="3">
    <source>
        <dbReference type="ARBA" id="ARBA00023015"/>
    </source>
</evidence>
<dbReference type="PANTHER" id="PTHR33057">
    <property type="entry name" value="TRANSCRIPTION REPRESSOR OFP7-RELATED"/>
    <property type="match status" value="1"/>
</dbReference>
<dbReference type="InterPro" id="IPR006458">
    <property type="entry name" value="Ovate_C"/>
</dbReference>
<dbReference type="GO" id="GO:0045892">
    <property type="term" value="P:negative regulation of DNA-templated transcription"/>
    <property type="evidence" value="ECO:0007669"/>
    <property type="project" value="UniProtKB-UniRule"/>
</dbReference>
<feature type="compositionally biased region" description="Basic and acidic residues" evidence="7">
    <location>
        <begin position="13"/>
        <end position="25"/>
    </location>
</feature>
<dbReference type="GO" id="GO:0005634">
    <property type="term" value="C:nucleus"/>
    <property type="evidence" value="ECO:0007669"/>
    <property type="project" value="UniProtKB-SubCell"/>
</dbReference>
<accession>A0AA38W6S5</accession>
<keyword evidence="4 6" id="KW-0804">Transcription</keyword>
<protein>
    <recommendedName>
        <fullName evidence="6">Transcription repressor</fullName>
    </recommendedName>
    <alternativeName>
        <fullName evidence="6">Ovate family protein</fullName>
    </alternativeName>
</protein>
<reference evidence="9" key="1">
    <citation type="submission" date="2023-03" db="EMBL/GenBank/DDBJ databases">
        <title>Chromosome-scale reference genome and RAD-based genetic map of yellow starthistle (Centaurea solstitialis) reveal putative structural variation and QTLs associated with invader traits.</title>
        <authorList>
            <person name="Reatini B."/>
            <person name="Cang F.A."/>
            <person name="Jiang Q."/>
            <person name="Mckibben M.T.W."/>
            <person name="Barker M.S."/>
            <person name="Rieseberg L.H."/>
            <person name="Dlugosch K.M."/>
        </authorList>
    </citation>
    <scope>NUCLEOTIDE SEQUENCE</scope>
    <source>
        <strain evidence="9">CAN-66</strain>
        <tissue evidence="9">Leaf</tissue>
    </source>
</reference>
<keyword evidence="3 6" id="KW-0805">Transcription regulation</keyword>
<evidence type="ECO:0000313" key="10">
    <source>
        <dbReference type="Proteomes" id="UP001172457"/>
    </source>
</evidence>
<dbReference type="EMBL" id="JARYMX010000007">
    <property type="protein sequence ID" value="KAJ9540860.1"/>
    <property type="molecule type" value="Genomic_DNA"/>
</dbReference>
<keyword evidence="2 6" id="KW-0678">Repressor</keyword>
<sequence>MLKFKLRIFRPFRTKDTSTPPEKHPPPPCQRHKVTAVDSTCTTTSAPPPPQPHRSTFKTHLCFAFRCGSTSANHHSASEEDLQSHAIDSPRPTIYDKARIYSPDLPLCTTATKNATKHKKHRLRKPITTASPDSDQFTTKYIVEVENEQQSEVISLSSKSFSTDYSSHRSVRRSREKEGGGGLSPECGSPERLSVFMKLMPCKAKESFAVVKRSENPYEDFKRSMVEMIVEKEMVEEGDLTQLLQCFLSLNSRYHHGVIMEAFSEIWDTMFLDQYRTFGI</sequence>
<comment type="subcellular location">
    <subcellularLocation>
        <location evidence="1 6">Nucleus</location>
    </subcellularLocation>
</comment>
<evidence type="ECO:0000256" key="4">
    <source>
        <dbReference type="ARBA" id="ARBA00023163"/>
    </source>
</evidence>
<evidence type="ECO:0000256" key="5">
    <source>
        <dbReference type="ARBA" id="ARBA00023242"/>
    </source>
</evidence>
<dbReference type="AlphaFoldDB" id="A0AA38W6S5"/>
<dbReference type="Proteomes" id="UP001172457">
    <property type="component" value="Chromosome 7"/>
</dbReference>
<keyword evidence="10" id="KW-1185">Reference proteome</keyword>
<dbReference type="NCBIfam" id="TIGR01568">
    <property type="entry name" value="A_thal_3678"/>
    <property type="match status" value="1"/>
</dbReference>
<comment type="caution">
    <text evidence="9">The sequence shown here is derived from an EMBL/GenBank/DDBJ whole genome shotgun (WGS) entry which is preliminary data.</text>
</comment>
<organism evidence="9 10">
    <name type="scientific">Centaurea solstitialis</name>
    <name type="common">yellow star-thistle</name>
    <dbReference type="NCBI Taxonomy" id="347529"/>
    <lineage>
        <taxon>Eukaryota</taxon>
        <taxon>Viridiplantae</taxon>
        <taxon>Streptophyta</taxon>
        <taxon>Embryophyta</taxon>
        <taxon>Tracheophyta</taxon>
        <taxon>Spermatophyta</taxon>
        <taxon>Magnoliopsida</taxon>
        <taxon>eudicotyledons</taxon>
        <taxon>Gunneridae</taxon>
        <taxon>Pentapetalae</taxon>
        <taxon>asterids</taxon>
        <taxon>campanulids</taxon>
        <taxon>Asterales</taxon>
        <taxon>Asteraceae</taxon>
        <taxon>Carduoideae</taxon>
        <taxon>Cardueae</taxon>
        <taxon>Centaureinae</taxon>
        <taxon>Centaurea</taxon>
    </lineage>
</organism>